<dbReference type="OrthoDB" id="9794557at2"/>
<protein>
    <recommendedName>
        <fullName evidence="4">6-phosphogluconate dehydrogenase</fullName>
    </recommendedName>
</protein>
<dbReference type="Proteomes" id="UP000295334">
    <property type="component" value="Unassembled WGS sequence"/>
</dbReference>
<dbReference type="AlphaFoldDB" id="A0A4R1B5A7"/>
<reference evidence="2 3" key="1">
    <citation type="submission" date="2019-03" db="EMBL/GenBank/DDBJ databases">
        <authorList>
            <person name="Kim M.K.M."/>
        </authorList>
    </citation>
    <scope>NUCLEOTIDE SEQUENCE [LARGE SCALE GENOMIC DNA]</scope>
    <source>
        <strain evidence="2 3">17J68-12</strain>
    </source>
</reference>
<keyword evidence="1" id="KW-0472">Membrane</keyword>
<name>A0A4R1B5A7_9BACT</name>
<comment type="caution">
    <text evidence="2">The sequence shown here is derived from an EMBL/GenBank/DDBJ whole genome shotgun (WGS) entry which is preliminary data.</text>
</comment>
<organism evidence="2 3">
    <name type="scientific">Flaviaesturariibacter flavus</name>
    <dbReference type="NCBI Taxonomy" id="2502780"/>
    <lineage>
        <taxon>Bacteria</taxon>
        <taxon>Pseudomonadati</taxon>
        <taxon>Bacteroidota</taxon>
        <taxon>Chitinophagia</taxon>
        <taxon>Chitinophagales</taxon>
        <taxon>Chitinophagaceae</taxon>
        <taxon>Flaviaestuariibacter</taxon>
    </lineage>
</organism>
<evidence type="ECO:0008006" key="4">
    <source>
        <dbReference type="Google" id="ProtNLM"/>
    </source>
</evidence>
<evidence type="ECO:0000313" key="2">
    <source>
        <dbReference type="EMBL" id="TCJ13312.1"/>
    </source>
</evidence>
<dbReference type="EMBL" id="SJZI01000046">
    <property type="protein sequence ID" value="TCJ13312.1"/>
    <property type="molecule type" value="Genomic_DNA"/>
</dbReference>
<evidence type="ECO:0000256" key="1">
    <source>
        <dbReference type="SAM" id="Phobius"/>
    </source>
</evidence>
<feature type="transmembrane region" description="Helical" evidence="1">
    <location>
        <begin position="21"/>
        <end position="38"/>
    </location>
</feature>
<keyword evidence="1" id="KW-0812">Transmembrane</keyword>
<sequence length="133" mass="15258">MDRLTVSDRTRSGARRIISSILLLGLLLLGIFVYWHYFNTYSEGNRFGLLQKFSRKGNLFKTYEGELILSSVTGNNNVPIASEKFFFSVSEDSVATRLLQLEGHRVSLHYTEKRGALFWRGESKYIVDGVKEE</sequence>
<proteinExistence type="predicted"/>
<keyword evidence="3" id="KW-1185">Reference proteome</keyword>
<gene>
    <name evidence="2" type="ORF">EPD60_13050</name>
</gene>
<keyword evidence="1" id="KW-1133">Transmembrane helix</keyword>
<accession>A0A4R1B5A7</accession>
<evidence type="ECO:0000313" key="3">
    <source>
        <dbReference type="Proteomes" id="UP000295334"/>
    </source>
</evidence>
<dbReference type="RefSeq" id="WP_131449968.1">
    <property type="nucleotide sequence ID" value="NZ_SJZI01000046.1"/>
</dbReference>